<dbReference type="HAMAP" id="MF_00915">
    <property type="entry name" value="FtsP"/>
    <property type="match status" value="1"/>
</dbReference>
<evidence type="ECO:0000256" key="4">
    <source>
        <dbReference type="ARBA" id="ARBA00023306"/>
    </source>
</evidence>
<evidence type="ECO:0000256" key="1">
    <source>
        <dbReference type="ARBA" id="ARBA00022618"/>
    </source>
</evidence>
<dbReference type="Proteomes" id="UP000188820">
    <property type="component" value="Unassembled WGS sequence"/>
</dbReference>
<dbReference type="Pfam" id="PF00394">
    <property type="entry name" value="Cu-oxidase"/>
    <property type="match status" value="1"/>
</dbReference>
<dbReference type="PROSITE" id="PS51318">
    <property type="entry name" value="TAT"/>
    <property type="match status" value="1"/>
</dbReference>
<dbReference type="GO" id="GO:0051301">
    <property type="term" value="P:cell division"/>
    <property type="evidence" value="ECO:0007669"/>
    <property type="project" value="UniProtKB-KW"/>
</dbReference>
<dbReference type="InterPro" id="IPR026589">
    <property type="entry name" value="FtsP"/>
</dbReference>
<dbReference type="EMBL" id="MLAA01000012">
    <property type="protein sequence ID" value="OOF70313.1"/>
    <property type="molecule type" value="Genomic_DNA"/>
</dbReference>
<gene>
    <name evidence="5" type="primary">ftsP</name>
    <name evidence="10" type="ORF">BKG89_03615</name>
</gene>
<reference evidence="10 11" key="1">
    <citation type="submission" date="2016-10" db="EMBL/GenBank/DDBJ databases">
        <title>Rodentibacter gen. nov. and new species.</title>
        <authorList>
            <person name="Christensen H."/>
        </authorList>
    </citation>
    <scope>NUCLEOTIDE SEQUENCE [LARGE SCALE GENOMIC DNA]</scope>
    <source>
        <strain evidence="10 11">1998236014</strain>
    </source>
</reference>
<comment type="function">
    <text evidence="5">Cell division protein that is required for growth during stress conditions. May be involved in protecting or stabilizing the divisomal assembly under conditions of stress.</text>
</comment>
<keyword evidence="3 5" id="KW-0574">Periplasm</keyword>
<evidence type="ECO:0000313" key="11">
    <source>
        <dbReference type="Proteomes" id="UP000188820"/>
    </source>
</evidence>
<feature type="chain" id="PRO_5047347915" description="Cell division protein FtsP" evidence="6">
    <location>
        <begin position="29"/>
        <end position="466"/>
    </location>
</feature>
<dbReference type="Gene3D" id="2.60.40.420">
    <property type="entry name" value="Cupredoxins - blue copper proteins"/>
    <property type="match status" value="3"/>
</dbReference>
<feature type="domain" description="Plastocyanin-like" evidence="8">
    <location>
        <begin position="338"/>
        <end position="465"/>
    </location>
</feature>
<feature type="domain" description="Plastocyanin-like" evidence="7">
    <location>
        <begin position="212"/>
        <end position="289"/>
    </location>
</feature>
<name>A0ABX3KXW6_9PAST</name>
<evidence type="ECO:0000256" key="2">
    <source>
        <dbReference type="ARBA" id="ARBA00022729"/>
    </source>
</evidence>
<dbReference type="RefSeq" id="WP_077462828.1">
    <property type="nucleotide sequence ID" value="NZ_MLAA01000012.1"/>
</dbReference>
<dbReference type="InterPro" id="IPR008972">
    <property type="entry name" value="Cupredoxin"/>
</dbReference>
<dbReference type="Pfam" id="PF07732">
    <property type="entry name" value="Cu-oxidase_3"/>
    <property type="match status" value="1"/>
</dbReference>
<keyword evidence="2 6" id="KW-0732">Signal</keyword>
<proteinExistence type="inferred from homology"/>
<feature type="signal peptide" evidence="6">
    <location>
        <begin position="1"/>
        <end position="28"/>
    </location>
</feature>
<evidence type="ECO:0000259" key="7">
    <source>
        <dbReference type="Pfam" id="PF00394"/>
    </source>
</evidence>
<comment type="similarity">
    <text evidence="5">Belongs to the FtsP family.</text>
</comment>
<keyword evidence="11" id="KW-1185">Reference proteome</keyword>
<dbReference type="Pfam" id="PF07731">
    <property type="entry name" value="Cu-oxidase_2"/>
    <property type="match status" value="1"/>
</dbReference>
<dbReference type="InterPro" id="IPR045087">
    <property type="entry name" value="Cu-oxidase_fam"/>
</dbReference>
<dbReference type="InterPro" id="IPR006311">
    <property type="entry name" value="TAT_signal"/>
</dbReference>
<comment type="subcellular location">
    <subcellularLocation>
        <location evidence="5">Periplasm</location>
    </subcellularLocation>
    <text evidence="5">Localizes to the division septum.</text>
</comment>
<evidence type="ECO:0000259" key="9">
    <source>
        <dbReference type="Pfam" id="PF07732"/>
    </source>
</evidence>
<dbReference type="PANTHER" id="PTHR48267:SF1">
    <property type="entry name" value="BILIRUBIN OXIDASE"/>
    <property type="match status" value="1"/>
</dbReference>
<sequence>MVNLTRRQLLKTVAVSTALSAISLPVLAAERRPLIIPSLIDTRRGRPIVLNMQETKFALDGKHKVDVWGFNGNYLGPTIKVRKGSFAKLNYYNNLVQSVALGIQGLQTTGELFAGAAHILKKGQSWSPIIPIEQAAATCWYHSTTLANSAYQTYRGLVGMWIVEDELSLKSSLPQKYGVNDIPLILQDMAFNSAGLQLFKPNQPQFVGNRLLVNGQEAPYLNVARGWVRLRLLNASISRAYDLQFEDQRAFSLIAGDLGFLNEPLQLNSLHLAPGERAEILVDLNEGGNVALISGAPRHILSAIKNVFNDSELTDNTVLELRPEGEFSAFNNKPTFQFQMDTLTQLSQNVSLERHFHLEVANGLINKQSFDPRRIDVQAKLNSIERWVLTSSSPIGFCIKGAKFMIEKQGKNLSTHSVWKDTVWINGEAHILVKFEHPSSNNFPFIFGSSNLMSADMGCVGLIVVQ</sequence>
<organism evidence="10 11">
    <name type="scientific">Rodentibacter caecimuris</name>
    <dbReference type="NCBI Taxonomy" id="1796644"/>
    <lineage>
        <taxon>Bacteria</taxon>
        <taxon>Pseudomonadati</taxon>
        <taxon>Pseudomonadota</taxon>
        <taxon>Gammaproteobacteria</taxon>
        <taxon>Pasteurellales</taxon>
        <taxon>Pasteurellaceae</taxon>
        <taxon>Rodentibacter</taxon>
    </lineage>
</organism>
<comment type="caution">
    <text evidence="10">The sequence shown here is derived from an EMBL/GenBank/DDBJ whole genome shotgun (WGS) entry which is preliminary data.</text>
</comment>
<evidence type="ECO:0000256" key="6">
    <source>
        <dbReference type="SAM" id="SignalP"/>
    </source>
</evidence>
<protein>
    <recommendedName>
        <fullName evidence="5">Cell division protein FtsP</fullName>
    </recommendedName>
</protein>
<accession>A0ABX3KXW6</accession>
<feature type="domain" description="Plastocyanin-like" evidence="9">
    <location>
        <begin position="52"/>
        <end position="166"/>
    </location>
</feature>
<dbReference type="PANTHER" id="PTHR48267">
    <property type="entry name" value="CUPREDOXIN SUPERFAMILY PROTEIN"/>
    <property type="match status" value="1"/>
</dbReference>
<evidence type="ECO:0000256" key="3">
    <source>
        <dbReference type="ARBA" id="ARBA00022764"/>
    </source>
</evidence>
<dbReference type="InterPro" id="IPR011706">
    <property type="entry name" value="Cu-oxidase_C"/>
</dbReference>
<dbReference type="InterPro" id="IPR001117">
    <property type="entry name" value="Cu-oxidase_2nd"/>
</dbReference>
<dbReference type="SUPFAM" id="SSF49503">
    <property type="entry name" value="Cupredoxins"/>
    <property type="match status" value="3"/>
</dbReference>
<dbReference type="InterPro" id="IPR011707">
    <property type="entry name" value="Cu-oxidase-like_N"/>
</dbReference>
<keyword evidence="1 5" id="KW-0132">Cell division</keyword>
<dbReference type="CDD" id="cd13867">
    <property type="entry name" value="CuRO_2_CueO_FtsP"/>
    <property type="match status" value="1"/>
</dbReference>
<evidence type="ECO:0000259" key="8">
    <source>
        <dbReference type="Pfam" id="PF07731"/>
    </source>
</evidence>
<keyword evidence="4 5" id="KW-0131">Cell cycle</keyword>
<evidence type="ECO:0000256" key="5">
    <source>
        <dbReference type="HAMAP-Rule" id="MF_00915"/>
    </source>
</evidence>
<evidence type="ECO:0000313" key="10">
    <source>
        <dbReference type="EMBL" id="OOF70313.1"/>
    </source>
</evidence>